<evidence type="ECO:0000313" key="5">
    <source>
        <dbReference type="EMBL" id="KAF7132995.1"/>
    </source>
</evidence>
<feature type="domain" description="Shugoshin C-terminal" evidence="4">
    <location>
        <begin position="374"/>
        <end position="398"/>
    </location>
</feature>
<comment type="similarity">
    <text evidence="1">Belongs to the shugoshin family.</text>
</comment>
<protein>
    <recommendedName>
        <fullName evidence="4">Shugoshin C-terminal domain-containing protein</fullName>
    </recommendedName>
</protein>
<feature type="region of interest" description="Disordered" evidence="3">
    <location>
        <begin position="170"/>
        <end position="382"/>
    </location>
</feature>
<evidence type="ECO:0000256" key="2">
    <source>
        <dbReference type="ARBA" id="ARBA00022829"/>
    </source>
</evidence>
<dbReference type="AlphaFoldDB" id="A0A834GG17"/>
<organism evidence="5 6">
    <name type="scientific">Rhododendron simsii</name>
    <name type="common">Sims's rhododendron</name>
    <dbReference type="NCBI Taxonomy" id="118357"/>
    <lineage>
        <taxon>Eukaryota</taxon>
        <taxon>Viridiplantae</taxon>
        <taxon>Streptophyta</taxon>
        <taxon>Embryophyta</taxon>
        <taxon>Tracheophyta</taxon>
        <taxon>Spermatophyta</taxon>
        <taxon>Magnoliopsida</taxon>
        <taxon>eudicotyledons</taxon>
        <taxon>Gunneridae</taxon>
        <taxon>Pentapetalae</taxon>
        <taxon>asterids</taxon>
        <taxon>Ericales</taxon>
        <taxon>Ericaceae</taxon>
        <taxon>Ericoideae</taxon>
        <taxon>Rhodoreae</taxon>
        <taxon>Rhododendron</taxon>
    </lineage>
</organism>
<dbReference type="OrthoDB" id="770508at2759"/>
<name>A0A834GG17_RHOSS</name>
<feature type="compositionally biased region" description="Basic and acidic residues" evidence="3">
    <location>
        <begin position="238"/>
        <end position="251"/>
    </location>
</feature>
<dbReference type="GO" id="GO:0005634">
    <property type="term" value="C:nucleus"/>
    <property type="evidence" value="ECO:0007669"/>
    <property type="project" value="InterPro"/>
</dbReference>
<dbReference type="PANTHER" id="PTHR34373">
    <property type="entry name" value="SHUGOSHIN 2"/>
    <property type="match status" value="1"/>
</dbReference>
<feature type="compositionally biased region" description="Acidic residues" evidence="3">
    <location>
        <begin position="312"/>
        <end position="321"/>
    </location>
</feature>
<dbReference type="PANTHER" id="PTHR34373:SF9">
    <property type="entry name" value="SHUGOSHIN 2"/>
    <property type="match status" value="1"/>
</dbReference>
<dbReference type="InterPro" id="IPR011515">
    <property type="entry name" value="Shugoshin_C"/>
</dbReference>
<sequence>MSATEGFFVLGSESSLAGEKPKVVKTAKSSFGSAARKKLGDISNLPQRPQSLVQHEKEKFAPNFTKEYIEQLQKENAALVKLLADRNSSSIADNCKIIELSGFELQKLRINLQKMQQQNINLAQSNNQMLVELNSGKDRLKALQHELGCRNGLLKARELELEETAKMTACQEMDNQAGTSKSEEDRESSEPDRDDNKQHNKNKKQQSKSLSLATVKQNQLKEKTGNKSVSLRRQSTRFKSEEPEPTEDKFEVGASTSEEARESLEPDRDDKKQKSKCQCLDPSTLRSVQLGEKTGNKRVSLRRQSARFKSDEPEDTEDKFEADDAKLPECSLYDDQISEDGPASMRSSALKDDGACCSGPNGDDAKELRRPSIGRPSRLAATKVQSYKEIPLKMKMRRPE</sequence>
<comment type="caution">
    <text evidence="5">The sequence shown here is derived from an EMBL/GenBank/DDBJ whole genome shotgun (WGS) entry which is preliminary data.</text>
</comment>
<keyword evidence="2" id="KW-0159">Chromosome partition</keyword>
<gene>
    <name evidence="5" type="ORF">RHSIM_Rhsim09G0146600</name>
</gene>
<dbReference type="EMBL" id="WJXA01000009">
    <property type="protein sequence ID" value="KAF7132995.1"/>
    <property type="molecule type" value="Genomic_DNA"/>
</dbReference>
<evidence type="ECO:0000256" key="1">
    <source>
        <dbReference type="ARBA" id="ARBA00010845"/>
    </source>
</evidence>
<dbReference type="InterPro" id="IPR044693">
    <property type="entry name" value="SGO_plant"/>
</dbReference>
<keyword evidence="6" id="KW-1185">Reference proteome</keyword>
<dbReference type="Pfam" id="PF07557">
    <property type="entry name" value="Shugoshin_C"/>
    <property type="match status" value="1"/>
</dbReference>
<accession>A0A834GG17</accession>
<dbReference type="GO" id="GO:0045144">
    <property type="term" value="P:meiotic sister chromatid segregation"/>
    <property type="evidence" value="ECO:0007669"/>
    <property type="project" value="InterPro"/>
</dbReference>
<evidence type="ECO:0000256" key="3">
    <source>
        <dbReference type="SAM" id="MobiDB-lite"/>
    </source>
</evidence>
<feature type="compositionally biased region" description="Basic and acidic residues" evidence="3">
    <location>
        <begin position="258"/>
        <end position="272"/>
    </location>
</feature>
<reference evidence="5" key="1">
    <citation type="submission" date="2019-11" db="EMBL/GenBank/DDBJ databases">
        <authorList>
            <person name="Liu Y."/>
            <person name="Hou J."/>
            <person name="Li T.-Q."/>
            <person name="Guan C.-H."/>
            <person name="Wu X."/>
            <person name="Wu H.-Z."/>
            <person name="Ling F."/>
            <person name="Zhang R."/>
            <person name="Shi X.-G."/>
            <person name="Ren J.-P."/>
            <person name="Chen E.-F."/>
            <person name="Sun J.-M."/>
        </authorList>
    </citation>
    <scope>NUCLEOTIDE SEQUENCE</scope>
    <source>
        <strain evidence="5">Adult_tree_wgs_1</strain>
        <tissue evidence="5">Leaves</tissue>
    </source>
</reference>
<evidence type="ECO:0000259" key="4">
    <source>
        <dbReference type="Pfam" id="PF07557"/>
    </source>
</evidence>
<dbReference type="GO" id="GO:0034090">
    <property type="term" value="P:maintenance of meiotic sister chromatid cohesion"/>
    <property type="evidence" value="ECO:0007669"/>
    <property type="project" value="InterPro"/>
</dbReference>
<evidence type="ECO:0000313" key="6">
    <source>
        <dbReference type="Proteomes" id="UP000626092"/>
    </source>
</evidence>
<proteinExistence type="inferred from homology"/>
<dbReference type="GO" id="GO:0000775">
    <property type="term" value="C:chromosome, centromeric region"/>
    <property type="evidence" value="ECO:0007669"/>
    <property type="project" value="InterPro"/>
</dbReference>
<dbReference type="Proteomes" id="UP000626092">
    <property type="component" value="Unassembled WGS sequence"/>
</dbReference>
<feature type="compositionally biased region" description="Basic and acidic residues" evidence="3">
    <location>
        <begin position="181"/>
        <end position="198"/>
    </location>
</feature>